<dbReference type="PROSITE" id="PS50048">
    <property type="entry name" value="ZN2_CY6_FUNGAL_2"/>
    <property type="match status" value="1"/>
</dbReference>
<dbReference type="GO" id="GO:0003677">
    <property type="term" value="F:DNA binding"/>
    <property type="evidence" value="ECO:0007669"/>
    <property type="project" value="UniProtKB-KW"/>
</dbReference>
<dbReference type="VEuPathDB" id="FungiDB:ASPNIDRAFT2_1114426"/>
<feature type="region of interest" description="Disordered" evidence="6">
    <location>
        <begin position="1"/>
        <end position="23"/>
    </location>
</feature>
<dbReference type="OrthoDB" id="103819at2759"/>
<dbReference type="InterPro" id="IPR007219">
    <property type="entry name" value="XnlR_reg_dom"/>
</dbReference>
<dbReference type="VEuPathDB" id="FungiDB:M747DRAFT_287270"/>
<dbReference type="AlphaFoldDB" id="A0A117E253"/>
<dbReference type="GO" id="GO:0006351">
    <property type="term" value="P:DNA-templated transcription"/>
    <property type="evidence" value="ECO:0007669"/>
    <property type="project" value="InterPro"/>
</dbReference>
<dbReference type="CDD" id="cd12148">
    <property type="entry name" value="fungal_TF_MHR"/>
    <property type="match status" value="1"/>
</dbReference>
<dbReference type="InterPro" id="IPR036864">
    <property type="entry name" value="Zn2-C6_fun-type_DNA-bd_sf"/>
</dbReference>
<dbReference type="InterPro" id="IPR050987">
    <property type="entry name" value="AtrR-like"/>
</dbReference>
<evidence type="ECO:0000313" key="8">
    <source>
        <dbReference type="EMBL" id="GAQ45093.1"/>
    </source>
</evidence>
<gene>
    <name evidence="8" type="ORF">ABL_07754</name>
</gene>
<proteinExistence type="predicted"/>
<feature type="compositionally biased region" description="Low complexity" evidence="6">
    <location>
        <begin position="98"/>
        <end position="111"/>
    </location>
</feature>
<reference evidence="9" key="1">
    <citation type="journal article" date="2016" name="Genome Announc.">
        <title>Draft genome sequence of Aspergillus niger strain An76.</title>
        <authorList>
            <person name="Gong W."/>
            <person name="Cheng Z."/>
            <person name="Zhang H."/>
            <person name="Liu L."/>
            <person name="Gao P."/>
            <person name="Wang L."/>
        </authorList>
    </citation>
    <scope>NUCLEOTIDE SEQUENCE [LARGE SCALE GENOMIC DNA]</scope>
    <source>
        <strain evidence="9">An76</strain>
    </source>
</reference>
<dbReference type="InterPro" id="IPR001138">
    <property type="entry name" value="Zn2Cys6_DnaBD"/>
</dbReference>
<feature type="compositionally biased region" description="Basic and acidic residues" evidence="6">
    <location>
        <begin position="142"/>
        <end position="152"/>
    </location>
</feature>
<protein>
    <submittedName>
        <fullName evidence="8">C6 transcription factor</fullName>
    </submittedName>
</protein>
<organism evidence="8 9">
    <name type="scientific">Aspergillus niger</name>
    <dbReference type="NCBI Taxonomy" id="5061"/>
    <lineage>
        <taxon>Eukaryota</taxon>
        <taxon>Fungi</taxon>
        <taxon>Dikarya</taxon>
        <taxon>Ascomycota</taxon>
        <taxon>Pezizomycotina</taxon>
        <taxon>Eurotiomycetes</taxon>
        <taxon>Eurotiomycetidae</taxon>
        <taxon>Eurotiales</taxon>
        <taxon>Aspergillaceae</taxon>
        <taxon>Aspergillus</taxon>
        <taxon>Aspergillus subgen. Circumdati</taxon>
    </lineage>
</organism>
<evidence type="ECO:0000256" key="1">
    <source>
        <dbReference type="ARBA" id="ARBA00022723"/>
    </source>
</evidence>
<dbReference type="SMART" id="SM00066">
    <property type="entry name" value="GAL4"/>
    <property type="match status" value="1"/>
</dbReference>
<keyword evidence="5" id="KW-0539">Nucleus</keyword>
<keyword evidence="2" id="KW-0805">Transcription regulation</keyword>
<keyword evidence="1" id="KW-0479">Metal-binding</keyword>
<feature type="region of interest" description="Disordered" evidence="6">
    <location>
        <begin position="97"/>
        <end position="154"/>
    </location>
</feature>
<feature type="compositionally biased region" description="Polar residues" evidence="6">
    <location>
        <begin position="1"/>
        <end position="22"/>
    </location>
</feature>
<dbReference type="Pfam" id="PF00172">
    <property type="entry name" value="Zn_clus"/>
    <property type="match status" value="1"/>
</dbReference>
<dbReference type="CDD" id="cd00067">
    <property type="entry name" value="GAL4"/>
    <property type="match status" value="1"/>
</dbReference>
<evidence type="ECO:0000256" key="4">
    <source>
        <dbReference type="ARBA" id="ARBA00023163"/>
    </source>
</evidence>
<dbReference type="PANTHER" id="PTHR46910:SF25">
    <property type="entry name" value="ABC-TRANSPORTER-REGULATING TRANSCRIPTION FACTOR"/>
    <property type="match status" value="1"/>
</dbReference>
<name>A0A117E253_ASPNG</name>
<dbReference type="Proteomes" id="UP000068243">
    <property type="component" value="Unassembled WGS sequence"/>
</dbReference>
<dbReference type="GO" id="GO:0009893">
    <property type="term" value="P:positive regulation of metabolic process"/>
    <property type="evidence" value="ECO:0007669"/>
    <property type="project" value="UniProtKB-ARBA"/>
</dbReference>
<evidence type="ECO:0000259" key="7">
    <source>
        <dbReference type="PROSITE" id="PS50048"/>
    </source>
</evidence>
<dbReference type="VEuPathDB" id="FungiDB:An08g10880"/>
<dbReference type="SUPFAM" id="SSF57701">
    <property type="entry name" value="Zn2/Cys6 DNA-binding domain"/>
    <property type="match status" value="1"/>
</dbReference>
<keyword evidence="3" id="KW-0238">DNA-binding</keyword>
<comment type="caution">
    <text evidence="8">The sequence shown here is derived from an EMBL/GenBank/DDBJ whole genome shotgun (WGS) entry which is preliminary data.</text>
</comment>
<dbReference type="GO" id="GO:0000981">
    <property type="term" value="F:DNA-binding transcription factor activity, RNA polymerase II-specific"/>
    <property type="evidence" value="ECO:0007669"/>
    <property type="project" value="InterPro"/>
</dbReference>
<sequence length="728" mass="80041">MTAPRASSVSVQKNRPRQTGSLSPACDECRIRKVRCNKEYPKCSSCRASNLPCEFSNKGKRINHTKKLVSDVELLGSRLGKIEEALFRCLSVVEAANTTRDSTPTQTTSRSGSEGHADREEFRRGSVESEESWSDGSSDLLAHGERDPEADPLHYSSPVASLYFEAQAAGNQLISSTPSTEDGSKPVSPRMSETLTRSTPLEAYLVDANELFQELATGPPPVTEPKYDDLPPALPPRTLLEGFVEAYFTDLNPFLPLYDRQSVLDAIQQQYGPRSDGPDLAWVCSFNSILLHTLEAKSSAAQPGGHTGDSTLERGLVVHLLLNARRCYNNFERLLQPRLANVQSLFSMALVALRYFSFTMFETVFAQACQLARTIGLHQTAAGAPQEAERRRLFWCLFIIDKHAALAAGKPCLLPSYACAIPIPSSKCGSLIEDQFTARIMLATILEELYRRLHSARSTRRGREQISRRAIQLSRRIEDWAVQHEHALQPTGTPEASQVLAAAELQYALYICRVLVQRRINGPESRSLRYIHARAGLQLLQELCNCDHLGGRRVGYALFASVTLNYSLIPFLEVYIRVLQDHPQADASDVALLTSFAARADSLAAQTTATSYTARVREVSALCYQVVTRLHQPPDVAESQVDQPTLPDPFWDLSAMAADAGWDTTPSAPQFSSNLSTHPDPSFFLDAGGSVGPAFSLSDPIFTDGGPVMFDNLLDPFAGADTSLGLMQ</sequence>
<accession>A0A117E253</accession>
<dbReference type="GO" id="GO:0008270">
    <property type="term" value="F:zinc ion binding"/>
    <property type="evidence" value="ECO:0007669"/>
    <property type="project" value="InterPro"/>
</dbReference>
<evidence type="ECO:0000313" key="9">
    <source>
        <dbReference type="Proteomes" id="UP000068243"/>
    </source>
</evidence>
<keyword evidence="4" id="KW-0804">Transcription</keyword>
<dbReference type="SMART" id="SM00906">
    <property type="entry name" value="Fungal_trans"/>
    <property type="match status" value="1"/>
</dbReference>
<dbReference type="VEuPathDB" id="FungiDB:ATCC64974_96550"/>
<feature type="region of interest" description="Disordered" evidence="6">
    <location>
        <begin position="174"/>
        <end position="195"/>
    </location>
</feature>
<evidence type="ECO:0000256" key="6">
    <source>
        <dbReference type="SAM" id="MobiDB-lite"/>
    </source>
</evidence>
<dbReference type="OMA" id="CNKEYPK"/>
<dbReference type="PANTHER" id="PTHR46910">
    <property type="entry name" value="TRANSCRIPTION FACTOR PDR1"/>
    <property type="match status" value="1"/>
</dbReference>
<evidence type="ECO:0000256" key="3">
    <source>
        <dbReference type="ARBA" id="ARBA00023125"/>
    </source>
</evidence>
<dbReference type="PROSITE" id="PS00463">
    <property type="entry name" value="ZN2_CY6_FUNGAL_1"/>
    <property type="match status" value="1"/>
</dbReference>
<evidence type="ECO:0000256" key="5">
    <source>
        <dbReference type="ARBA" id="ARBA00023242"/>
    </source>
</evidence>
<dbReference type="Gene3D" id="4.10.240.10">
    <property type="entry name" value="Zn(2)-C6 fungal-type DNA-binding domain"/>
    <property type="match status" value="1"/>
</dbReference>
<feature type="compositionally biased region" description="Basic and acidic residues" evidence="6">
    <location>
        <begin position="113"/>
        <end position="127"/>
    </location>
</feature>
<dbReference type="EMBL" id="BCMY01000015">
    <property type="protein sequence ID" value="GAQ45093.1"/>
    <property type="molecule type" value="Genomic_DNA"/>
</dbReference>
<feature type="domain" description="Zn(2)-C6 fungal-type" evidence="7">
    <location>
        <begin position="25"/>
        <end position="55"/>
    </location>
</feature>
<dbReference type="Pfam" id="PF04082">
    <property type="entry name" value="Fungal_trans"/>
    <property type="match status" value="1"/>
</dbReference>
<evidence type="ECO:0000256" key="2">
    <source>
        <dbReference type="ARBA" id="ARBA00023015"/>
    </source>
</evidence>